<dbReference type="Proteomes" id="UP001152173">
    <property type="component" value="Unassembled WGS sequence"/>
</dbReference>
<accession>A0A9X3LEU2</accession>
<proteinExistence type="predicted"/>
<dbReference type="AlphaFoldDB" id="A0A9X3LEU2"/>
<dbReference type="Pfam" id="PF00395">
    <property type="entry name" value="SLH"/>
    <property type="match status" value="3"/>
</dbReference>
<dbReference type="RefSeq" id="WP_269925731.1">
    <property type="nucleotide sequence ID" value="NZ_JAMKBJ010000003.1"/>
</dbReference>
<gene>
    <name evidence="4" type="ORF">M9R32_05495</name>
</gene>
<evidence type="ECO:0000259" key="3">
    <source>
        <dbReference type="PROSITE" id="PS51272"/>
    </source>
</evidence>
<feature type="chain" id="PRO_5040719817" evidence="2">
    <location>
        <begin position="32"/>
        <end position="829"/>
    </location>
</feature>
<dbReference type="InterPro" id="IPR051465">
    <property type="entry name" value="Cell_Envelope_Struct_Comp"/>
</dbReference>
<sequence length="829" mass="87136">MAYQPKSYKKFVATAATATLVASAIAPAASAAFSDVAERYQEAVTYLADKGISQGYPNGKFGTDDNIKRQDAAVMIAKALGGSPTGTYANAGFTDVPADRQWAVNFLVEKNIVSGKAAGQFGANDFTTRGEMAKIIANAYKFVADASNAFPFTDVSETFKQYVDALNEAGVAQGYAGTTQFGTGDLVTRGQFALFVYRAETKNTPTVTSVVDVKAENAKTITVTFNNAIDAKTLQNSNKVDLITVVSGDKAANPGTITQSLSADGKTLTLDATTFFKGDYTVKVPYELIKDVNGKFVSPVNQKITVDDKSAPVLESATATVADTKNNIKKITLTFDENIESIDTVKIGGLNYPATYSGNTATVDVDLDATKSYDVTVVNATDVVNNIKDVQVVKLALTVDNIAPSVTSVVATGENTATVTVDKALKNNNLVVTGKVGAFATNIVTSAVVNPKNNKEYFVTFNAAYLFKNGNTDAVTLTVAKEALEDSLGNKNTSEITKSVVLTKDAVAPSVSKVTSTTKDGKVTGFTVTFSEKVQTLDASKVKVVNSKGEILSYPSVASAAINAEDATKVDFTFDANLKADKYSFEFAEGFVKDLSLAQNKNTVYSFTVDKSSTTAPVETAFTIAGTTTVANSNVITVDFGAKVKATGTGSALNPASYQLNGTSLPTNAEVKFAGNVGDASYQTIVNITLPEGFVVNNDDKAIFRVTGVQTLDNKVNNPYTALVAVKDNASPEAKSFVATDLTKLTVTYSEAVALVAGNSSITDEIQLFDSKGAYIAITGSEVTNGKLVLTVADATAVTKLTTVKVDPTAADIKDVNGNVQKSALTLTK</sequence>
<reference evidence="4" key="1">
    <citation type="submission" date="2022-05" db="EMBL/GenBank/DDBJ databases">
        <authorList>
            <person name="Colautti A."/>
            <person name="Iacumin L."/>
        </authorList>
    </citation>
    <scope>NUCLEOTIDE SEQUENCE</scope>
    <source>
        <strain evidence="4">SK 55</strain>
    </source>
</reference>
<dbReference type="Gene3D" id="2.60.40.1220">
    <property type="match status" value="1"/>
</dbReference>
<protein>
    <submittedName>
        <fullName evidence="4">S-layer homology domain-containing protein</fullName>
    </submittedName>
</protein>
<feature type="domain" description="SLH" evidence="3">
    <location>
        <begin position="27"/>
        <end position="90"/>
    </location>
</feature>
<dbReference type="InterPro" id="IPR001119">
    <property type="entry name" value="SLH_dom"/>
</dbReference>
<comment type="caution">
    <text evidence="4">The sequence shown here is derived from an EMBL/GenBank/DDBJ whole genome shotgun (WGS) entry which is preliminary data.</text>
</comment>
<dbReference type="PANTHER" id="PTHR43308">
    <property type="entry name" value="OUTER MEMBRANE PROTEIN ALPHA-RELATED"/>
    <property type="match status" value="1"/>
</dbReference>
<evidence type="ECO:0000256" key="2">
    <source>
        <dbReference type="SAM" id="SignalP"/>
    </source>
</evidence>
<name>A0A9X3LEU2_9BACL</name>
<evidence type="ECO:0000256" key="1">
    <source>
        <dbReference type="ARBA" id="ARBA00022729"/>
    </source>
</evidence>
<evidence type="ECO:0000313" key="5">
    <source>
        <dbReference type="Proteomes" id="UP001152173"/>
    </source>
</evidence>
<feature type="signal peptide" evidence="2">
    <location>
        <begin position="1"/>
        <end position="31"/>
    </location>
</feature>
<organism evidence="4 5">
    <name type="scientific">Paenisporosarcina quisquiliarum</name>
    <dbReference type="NCBI Taxonomy" id="365346"/>
    <lineage>
        <taxon>Bacteria</taxon>
        <taxon>Bacillati</taxon>
        <taxon>Bacillota</taxon>
        <taxon>Bacilli</taxon>
        <taxon>Bacillales</taxon>
        <taxon>Caryophanaceae</taxon>
        <taxon>Paenisporosarcina</taxon>
    </lineage>
</organism>
<feature type="domain" description="SLH" evidence="3">
    <location>
        <begin position="146"/>
        <end position="210"/>
    </location>
</feature>
<keyword evidence="1 2" id="KW-0732">Signal</keyword>
<dbReference type="PROSITE" id="PS51272">
    <property type="entry name" value="SLH"/>
    <property type="match status" value="2"/>
</dbReference>
<dbReference type="EMBL" id="JAMKBJ010000003">
    <property type="protein sequence ID" value="MCZ8536636.1"/>
    <property type="molecule type" value="Genomic_DNA"/>
</dbReference>
<keyword evidence="5" id="KW-1185">Reference proteome</keyword>
<evidence type="ECO:0000313" key="4">
    <source>
        <dbReference type="EMBL" id="MCZ8536636.1"/>
    </source>
</evidence>
<dbReference type="InterPro" id="IPR014755">
    <property type="entry name" value="Cu-Rt/internalin_Ig-like"/>
</dbReference>